<dbReference type="EMBL" id="BMPE01000003">
    <property type="protein sequence ID" value="GGL00875.1"/>
    <property type="molecule type" value="Genomic_DNA"/>
</dbReference>
<dbReference type="RefSeq" id="WP_373290907.1">
    <property type="nucleotide sequence ID" value="NZ_BMPE01000003.1"/>
</dbReference>
<keyword evidence="11" id="KW-0998">Cell outer membrane</keyword>
<dbReference type="Proteomes" id="UP000604341">
    <property type="component" value="Unassembled WGS sequence"/>
</dbReference>
<evidence type="ECO:0000256" key="10">
    <source>
        <dbReference type="ARBA" id="ARBA00023136"/>
    </source>
</evidence>
<keyword evidence="15" id="KW-1185">Reference proteome</keyword>
<evidence type="ECO:0000256" key="9">
    <source>
        <dbReference type="ARBA" id="ARBA00022989"/>
    </source>
</evidence>
<sequence>MRPSGFTLLELLIVIGILGILFALSSRLSRDPYAMNAATTRLSTQFSRARMEALRQNDYIGVQVDPTNKRFFIFRDTNRNLAYDAGEDILGGTLTTLPSSDYPNIVFATGTSSASMVFDPRGISRSTTTFSVTLTNSAGSRSKTVAVTAQGRANIQ</sequence>
<evidence type="ECO:0000256" key="4">
    <source>
        <dbReference type="ARBA" id="ARBA00022475"/>
    </source>
</evidence>
<evidence type="ECO:0000256" key="6">
    <source>
        <dbReference type="ARBA" id="ARBA00022519"/>
    </source>
</evidence>
<evidence type="ECO:0000256" key="8">
    <source>
        <dbReference type="ARBA" id="ARBA00022764"/>
    </source>
</evidence>
<keyword evidence="6" id="KW-0997">Cell inner membrane</keyword>
<proteinExistence type="predicted"/>
<dbReference type="Pfam" id="PF07963">
    <property type="entry name" value="N_methyl"/>
    <property type="match status" value="1"/>
</dbReference>
<dbReference type="InterPro" id="IPR012902">
    <property type="entry name" value="N_methyl_site"/>
</dbReference>
<evidence type="ECO:0000313" key="14">
    <source>
        <dbReference type="EMBL" id="GGL00875.1"/>
    </source>
</evidence>
<keyword evidence="5" id="KW-0488">Methylation</keyword>
<protein>
    <submittedName>
        <fullName evidence="14">Prepilin</fullName>
    </submittedName>
</protein>
<keyword evidence="7 12" id="KW-0812">Transmembrane</keyword>
<feature type="transmembrane region" description="Helical" evidence="12">
    <location>
        <begin position="6"/>
        <end position="25"/>
    </location>
</feature>
<organism evidence="14 15">
    <name type="scientific">Deinococcus radiotolerans</name>
    <dbReference type="NCBI Taxonomy" id="1309407"/>
    <lineage>
        <taxon>Bacteria</taxon>
        <taxon>Thermotogati</taxon>
        <taxon>Deinococcota</taxon>
        <taxon>Deinococci</taxon>
        <taxon>Deinococcales</taxon>
        <taxon>Deinococcaceae</taxon>
        <taxon>Deinococcus</taxon>
    </lineage>
</organism>
<keyword evidence="10 12" id="KW-0472">Membrane</keyword>
<evidence type="ECO:0000256" key="1">
    <source>
        <dbReference type="ARBA" id="ARBA00004203"/>
    </source>
</evidence>
<dbReference type="InterPro" id="IPR022346">
    <property type="entry name" value="T2SS_GspH"/>
</dbReference>
<evidence type="ECO:0000259" key="13">
    <source>
        <dbReference type="Pfam" id="PF12019"/>
    </source>
</evidence>
<keyword evidence="9 12" id="KW-1133">Transmembrane helix</keyword>
<evidence type="ECO:0000256" key="3">
    <source>
        <dbReference type="ARBA" id="ARBA00004418"/>
    </source>
</evidence>
<accession>A0ABQ2FLB3</accession>
<evidence type="ECO:0000256" key="5">
    <source>
        <dbReference type="ARBA" id="ARBA00022481"/>
    </source>
</evidence>
<keyword evidence="4" id="KW-1003">Cell membrane</keyword>
<evidence type="ECO:0000256" key="2">
    <source>
        <dbReference type="ARBA" id="ARBA00004377"/>
    </source>
</evidence>
<dbReference type="PROSITE" id="PS00409">
    <property type="entry name" value="PROKAR_NTER_METHYL"/>
    <property type="match status" value="1"/>
</dbReference>
<reference evidence="15" key="1">
    <citation type="journal article" date="2019" name="Int. J. Syst. Evol. Microbiol.">
        <title>The Global Catalogue of Microorganisms (GCM) 10K type strain sequencing project: providing services to taxonomists for standard genome sequencing and annotation.</title>
        <authorList>
            <consortium name="The Broad Institute Genomics Platform"/>
            <consortium name="The Broad Institute Genome Sequencing Center for Infectious Disease"/>
            <person name="Wu L."/>
            <person name="Ma J."/>
        </authorList>
    </citation>
    <scope>NUCLEOTIDE SEQUENCE [LARGE SCALE GENOMIC DNA]</scope>
    <source>
        <strain evidence="15">JCM 19173</strain>
    </source>
</reference>
<evidence type="ECO:0000313" key="15">
    <source>
        <dbReference type="Proteomes" id="UP000604341"/>
    </source>
</evidence>
<evidence type="ECO:0000256" key="7">
    <source>
        <dbReference type="ARBA" id="ARBA00022692"/>
    </source>
</evidence>
<gene>
    <name evidence="14" type="ORF">GCM10010844_19170</name>
</gene>
<keyword evidence="8" id="KW-0574">Periplasm</keyword>
<dbReference type="SUPFAM" id="SSF54523">
    <property type="entry name" value="Pili subunits"/>
    <property type="match status" value="1"/>
</dbReference>
<dbReference type="NCBIfam" id="TIGR02532">
    <property type="entry name" value="IV_pilin_GFxxxE"/>
    <property type="match status" value="1"/>
</dbReference>
<dbReference type="InterPro" id="IPR045584">
    <property type="entry name" value="Pilin-like"/>
</dbReference>
<evidence type="ECO:0000256" key="11">
    <source>
        <dbReference type="ARBA" id="ARBA00023237"/>
    </source>
</evidence>
<comment type="subcellular location">
    <subcellularLocation>
        <location evidence="2">Cell inner membrane</location>
        <topology evidence="2">Single-pass membrane protein</topology>
    </subcellularLocation>
    <subcellularLocation>
        <location evidence="1">Cell outer membrane</location>
        <topology evidence="1">Single-pass membrane protein</topology>
    </subcellularLocation>
    <subcellularLocation>
        <location evidence="3">Periplasm</location>
    </subcellularLocation>
</comment>
<dbReference type="Gene3D" id="3.55.40.10">
    <property type="entry name" value="minor pseudopilin epsh domain"/>
    <property type="match status" value="1"/>
</dbReference>
<evidence type="ECO:0000256" key="12">
    <source>
        <dbReference type="SAM" id="Phobius"/>
    </source>
</evidence>
<feature type="domain" description="General secretion pathway GspH" evidence="13">
    <location>
        <begin position="38"/>
        <end position="151"/>
    </location>
</feature>
<comment type="caution">
    <text evidence="14">The sequence shown here is derived from an EMBL/GenBank/DDBJ whole genome shotgun (WGS) entry which is preliminary data.</text>
</comment>
<name>A0ABQ2FLB3_9DEIO</name>
<dbReference type="Pfam" id="PF12019">
    <property type="entry name" value="GspH"/>
    <property type="match status" value="1"/>
</dbReference>